<evidence type="ECO:0000256" key="1">
    <source>
        <dbReference type="SAM" id="Phobius"/>
    </source>
</evidence>
<feature type="transmembrane region" description="Helical" evidence="1">
    <location>
        <begin position="252"/>
        <end position="274"/>
    </location>
</feature>
<evidence type="ECO:0000313" key="3">
    <source>
        <dbReference type="Proteomes" id="UP000198397"/>
    </source>
</evidence>
<proteinExistence type="predicted"/>
<dbReference type="EMBL" id="FZNQ01000006">
    <property type="protein sequence ID" value="SNR42940.1"/>
    <property type="molecule type" value="Genomic_DNA"/>
</dbReference>
<accession>A0A238W8R3</accession>
<organism evidence="2 3">
    <name type="scientific">Halorubrum vacuolatum</name>
    <name type="common">Natronobacterium vacuolatum</name>
    <dbReference type="NCBI Taxonomy" id="63740"/>
    <lineage>
        <taxon>Archaea</taxon>
        <taxon>Methanobacteriati</taxon>
        <taxon>Methanobacteriota</taxon>
        <taxon>Stenosarchaea group</taxon>
        <taxon>Halobacteria</taxon>
        <taxon>Halobacteriales</taxon>
        <taxon>Haloferacaceae</taxon>
        <taxon>Halorubrum</taxon>
    </lineage>
</organism>
<keyword evidence="1" id="KW-0472">Membrane</keyword>
<sequence length="289" mass="33165">MYKHFEILDDTEPYFEKGTVATTDKVFLHTVNSDIFSQRVVTIPVTCDIEPQTKDEDWTHFTCYNFDTGSESGEPSLLPKEEVREKLITQGPDFDEYVDAITFWIRFSTDTIPTYNGEGEFIFDLQTASEFGPVRHTYHFYTLPRGGTFGSSWTSPEIEYWSPMEDRTMFIQWEDEYGVEEATQTGTGSDRQMIRVRDGVRNEDSVTTRGDYKISSVKEIDDSLRDFLNITLAILGTLVIGAFVGGGQIFNFATVTVAVLFLIFLLVLVLNLYVRDLFTNILWRLFRGL</sequence>
<feature type="transmembrane region" description="Helical" evidence="1">
    <location>
        <begin position="227"/>
        <end position="246"/>
    </location>
</feature>
<keyword evidence="3" id="KW-1185">Reference proteome</keyword>
<keyword evidence="1" id="KW-1133">Transmembrane helix</keyword>
<dbReference type="AlphaFoldDB" id="A0A238W8R3"/>
<name>A0A238W8R3_HALVU</name>
<reference evidence="2 3" key="1">
    <citation type="submission" date="2017-06" db="EMBL/GenBank/DDBJ databases">
        <authorList>
            <person name="Kim H.J."/>
            <person name="Triplett B.A."/>
        </authorList>
    </citation>
    <scope>NUCLEOTIDE SEQUENCE [LARGE SCALE GENOMIC DNA]</scope>
    <source>
        <strain evidence="2 3">DSM 8800</strain>
    </source>
</reference>
<keyword evidence="1" id="KW-0812">Transmembrane</keyword>
<dbReference type="Proteomes" id="UP000198397">
    <property type="component" value="Unassembled WGS sequence"/>
</dbReference>
<evidence type="ECO:0000313" key="2">
    <source>
        <dbReference type="EMBL" id="SNR42940.1"/>
    </source>
</evidence>
<protein>
    <submittedName>
        <fullName evidence="2">Uncharacterized protein</fullName>
    </submittedName>
</protein>
<gene>
    <name evidence="2" type="ORF">SAMN06264855_10646</name>
</gene>